<evidence type="ECO:0000256" key="7">
    <source>
        <dbReference type="ARBA" id="ARBA00022837"/>
    </source>
</evidence>
<name>A0A8C7H491_ONCKI</name>
<feature type="domain" description="Cadherin" evidence="19">
    <location>
        <begin position="2272"/>
        <end position="2378"/>
    </location>
</feature>
<dbReference type="FunFam" id="2.60.40.60:FF:000058">
    <property type="entry name" value="FAT atypical cadherin 3"/>
    <property type="match status" value="1"/>
</dbReference>
<feature type="signal peptide" evidence="16">
    <location>
        <begin position="1"/>
        <end position="22"/>
    </location>
</feature>
<keyword evidence="8" id="KW-0130">Cell adhesion</keyword>
<dbReference type="Ensembl" id="ENSOKIT00005055604.1">
    <property type="protein sequence ID" value="ENSOKIP00005052656.1"/>
    <property type="gene ID" value="ENSOKIG00005021921.1"/>
</dbReference>
<evidence type="ECO:0000256" key="4">
    <source>
        <dbReference type="ARBA" id="ARBA00022692"/>
    </source>
</evidence>
<feature type="domain" description="Cadherin" evidence="19">
    <location>
        <begin position="1757"/>
        <end position="1870"/>
    </location>
</feature>
<dbReference type="FunFam" id="2.60.40.60:FF:000039">
    <property type="entry name" value="FAT atypical cadherin 3"/>
    <property type="match status" value="1"/>
</dbReference>
<dbReference type="SMART" id="SM00181">
    <property type="entry name" value="EGF"/>
    <property type="match status" value="2"/>
</dbReference>
<evidence type="ECO:0000256" key="6">
    <source>
        <dbReference type="ARBA" id="ARBA00022737"/>
    </source>
</evidence>
<dbReference type="Pfam" id="PF00028">
    <property type="entry name" value="Cadherin"/>
    <property type="match status" value="28"/>
</dbReference>
<feature type="domain" description="EGF-like" evidence="18">
    <location>
        <begin position="3938"/>
        <end position="3975"/>
    </location>
</feature>
<dbReference type="GO" id="GO:0045296">
    <property type="term" value="F:cadherin binding"/>
    <property type="evidence" value="ECO:0007669"/>
    <property type="project" value="TreeGrafter"/>
</dbReference>
<evidence type="ECO:0000256" key="16">
    <source>
        <dbReference type="SAM" id="SignalP"/>
    </source>
</evidence>
<dbReference type="PANTHER" id="PTHR24027:SF438">
    <property type="entry name" value="CADHERIN 23"/>
    <property type="match status" value="1"/>
</dbReference>
<feature type="domain" description="Cadherin" evidence="19">
    <location>
        <begin position="1387"/>
        <end position="1447"/>
    </location>
</feature>
<evidence type="ECO:0000259" key="17">
    <source>
        <dbReference type="PROSITE" id="PS50025"/>
    </source>
</evidence>
<dbReference type="Gene3D" id="2.60.120.200">
    <property type="match status" value="1"/>
</dbReference>
<dbReference type="FunFam" id="2.60.40.60:FF:000051">
    <property type="entry name" value="FAT atypical cadherin 1"/>
    <property type="match status" value="1"/>
</dbReference>
<feature type="domain" description="Cadherin" evidence="19">
    <location>
        <begin position="2798"/>
        <end position="2905"/>
    </location>
</feature>
<dbReference type="FunFam" id="2.60.40.60:FF:000116">
    <property type="entry name" value="Dachsous cadherin-related 2"/>
    <property type="match status" value="1"/>
</dbReference>
<feature type="domain" description="EGF-like" evidence="18">
    <location>
        <begin position="3977"/>
        <end position="4013"/>
    </location>
</feature>
<dbReference type="FunFam" id="2.60.40.60:FF:000065">
    <property type="entry name" value="FAT atypical cadherin 1"/>
    <property type="match status" value="1"/>
</dbReference>
<dbReference type="FunFam" id="2.60.40.60:FF:000089">
    <property type="entry name" value="FAT atypical cadherin 1"/>
    <property type="match status" value="1"/>
</dbReference>
<feature type="domain" description="Cadherin" evidence="19">
    <location>
        <begin position="832"/>
        <end position="936"/>
    </location>
</feature>
<evidence type="ECO:0000256" key="10">
    <source>
        <dbReference type="ARBA" id="ARBA00023136"/>
    </source>
</evidence>
<feature type="domain" description="Cadherin" evidence="19">
    <location>
        <begin position="48"/>
        <end position="162"/>
    </location>
</feature>
<dbReference type="GO" id="GO:0007163">
    <property type="term" value="P:establishment or maintenance of cell polarity"/>
    <property type="evidence" value="ECO:0007669"/>
    <property type="project" value="UniProtKB-ARBA"/>
</dbReference>
<dbReference type="FunFam" id="2.60.40.60:FF:000215">
    <property type="entry name" value="FAT atypical cadherin 2"/>
    <property type="match status" value="1"/>
</dbReference>
<feature type="domain" description="Cadherin" evidence="19">
    <location>
        <begin position="3218"/>
        <end position="3321"/>
    </location>
</feature>
<feature type="domain" description="Cadherin" evidence="19">
    <location>
        <begin position="1889"/>
        <end position="1967"/>
    </location>
</feature>
<keyword evidence="9 15" id="KW-1133">Transmembrane helix</keyword>
<feature type="disulfide bond" evidence="14">
    <location>
        <begin position="3965"/>
        <end position="3974"/>
    </location>
</feature>
<dbReference type="InterPro" id="IPR002126">
    <property type="entry name" value="Cadherin-like_dom"/>
</dbReference>
<dbReference type="FunFam" id="2.60.40.60:FF:000276">
    <property type="entry name" value="FAT atypical cadherin 2"/>
    <property type="match status" value="2"/>
</dbReference>
<dbReference type="FunFam" id="2.60.40.60:FF:000186">
    <property type="entry name" value="FAT atypical cadherin 2"/>
    <property type="match status" value="1"/>
</dbReference>
<dbReference type="CDD" id="cd00053">
    <property type="entry name" value="EGF"/>
    <property type="match status" value="1"/>
</dbReference>
<evidence type="ECO:0000256" key="13">
    <source>
        <dbReference type="PROSITE-ProRule" id="PRU00043"/>
    </source>
</evidence>
<keyword evidence="4 15" id="KW-0812">Transmembrane</keyword>
<organism evidence="20 21">
    <name type="scientific">Oncorhynchus kisutch</name>
    <name type="common">Coho salmon</name>
    <name type="synonym">Salmo kisutch</name>
    <dbReference type="NCBI Taxonomy" id="8019"/>
    <lineage>
        <taxon>Eukaryota</taxon>
        <taxon>Metazoa</taxon>
        <taxon>Chordata</taxon>
        <taxon>Craniata</taxon>
        <taxon>Vertebrata</taxon>
        <taxon>Euteleostomi</taxon>
        <taxon>Actinopterygii</taxon>
        <taxon>Neopterygii</taxon>
        <taxon>Teleostei</taxon>
        <taxon>Protacanthopterygii</taxon>
        <taxon>Salmoniformes</taxon>
        <taxon>Salmonidae</taxon>
        <taxon>Salmoninae</taxon>
        <taxon>Oncorhynchus</taxon>
    </lineage>
</organism>
<evidence type="ECO:0000256" key="9">
    <source>
        <dbReference type="ARBA" id="ARBA00022989"/>
    </source>
</evidence>
<feature type="domain" description="Cadherin" evidence="19">
    <location>
        <begin position="2906"/>
        <end position="3010"/>
    </location>
</feature>
<feature type="domain" description="Laminin G" evidence="17">
    <location>
        <begin position="3762"/>
        <end position="3933"/>
    </location>
</feature>
<evidence type="ECO:0000313" key="21">
    <source>
        <dbReference type="Proteomes" id="UP000694557"/>
    </source>
</evidence>
<dbReference type="FunFam" id="2.60.40.60:FF:000021">
    <property type="entry name" value="FAT atypical cadherin 1"/>
    <property type="match status" value="2"/>
</dbReference>
<dbReference type="InterPro" id="IPR001791">
    <property type="entry name" value="Laminin_G"/>
</dbReference>
<evidence type="ECO:0000256" key="8">
    <source>
        <dbReference type="ARBA" id="ARBA00022889"/>
    </source>
</evidence>
<sequence>MVKTDTSTLLLVVAVLLTLVASNEYHKIPTKWSLGKVLGKDSSPMRFTYHLYNATINENSAPRTAVESPIKMGIVVTDPFWDIKFKLVSGDDDGLFKAEEVRVGDFCILRIKTRSSNSASLNREVRDSYTLTIEATEITYDIQARTKVLVQVIDTNDLKPLFYPASYNVVIREDAPLKSSVVRVSATDADIGCNAEFYYSFMSRAHPFAIDPFTGTISLVKRLNHSRAETYDLTVLAEDRTKKISGVQKFGNVARVKVTIEKVSSTGPTIKPLPVVLAQKDEEEKITIDVHVESGVKQVESVSIVGGDPQRYFEMIPSSLQGNGFQVVSTKRMNWSQSPSGFNLSLQAKDRSSPPLVSPVSEIHIPPYKQSLFSFLEDTYILTLSEFSPPKTHVVRVSVNPAYLNVRYHIKSNSDSSKFKINPKTGIIVTSDSFDFEKKYRYEFDVIANHGEAETHIVVEITDENDNAPIFTKPSYQATLPENVPIGSSVLTVSAIDEDRERNGFVTYAIANSAPSPFTIDPISGVISTSEDLDYELMKRWYHLRVWASDSGSPFSHVSECAVTITMSNVNDNTPLFEQVGCNATIPVDLAVREPIAELSAVDLDELQQLRYVIESGNDQKLFDIDAVSGVITLIRQIPTASIETELPSFRLRITATDGKHTSDPSVVTVTIGNQGTEATVSCQETGIFKRLTDKLIESIKPGLTFQEEESFSDVHIINRYSPKFNSGIPSTIDIREDFPLNSTILYFKATDNDTGFNSKLVYAISSGNEDGCFSIGIFSGELQLVCPLDRETKEFYILNVTVYDLGSPQTSAWKFLAVNLLDVNDNRPVFDQSRYVVHIPENTEVDTRIFQVHATDLDSEDNGNILYSMLTLTDLFKINELTGEVKVSDRLDREAFPRHNLKIEARDQSKTDPQLFSMTDLVVVLEDINDNPPKFVPKIYNIKVPEDIPLGTVLLWVESYDLDLGSAGQVSYNLKNSENGAFFLDASTGSLTLEKELDFERRQSYNLTVRAVDHGLPRSLSSSCFIEVEVLDVNENLNKPVFSMFVYEASVREDAPVGTSVFTLTAADRDLGRDGVVRYHIHDGSGLGVFMIDEETGVIRTAETLDREAVPHYWLSVYAKDIGTIPLVTWTDIFLEVLDINDNPPQMSEPVYFGSVLENMPKDKSVVQVTATDVDSSSEGKLTFQLLESPRMYFTINTKTGVISTLTSLDRELKSEHSVEVIVSDNGAPPLRSTSTVIIQVLDENDNRPQFNHKLIQVCFCWLFGVEVCRMVAQDDDEGPNAEVTFSLQDNQNEKFEIHPDTGVVTARGDFTAGNYSILTIKAKDHGSPVRSSTVRLDVEWVSKPTPTSDPLTFDEPHFTFAVMETDPVTHMVGIILTETQRLLWYDITGGDEEQDFDIERNTGSIVIARPLDAVKKSNYNLTVQVTDGHQAYIRVLVMNEHRPMFMKSIYEVSVPEDTSPWKDILHISAQDQDSNSKLIYSLHGSVHPDSLKIFHLDHKSGVLVMTEQLDREKLSVHTLIVMVRDQEIPVKRNFVKAVVYVEDCNDHSPAFLAAGYEGTITNLAAAGTEVLRVKAVDKDTGSNAQIIYSLHSGNVDNTFDIDGELGSITIAKPLDSLPQEQFHLTVKATDQGFPQHSDLCSVSITVLLSDRTPPRFPSDELFSEVSEASPLGTPVITVSAASPSAVHYSIKDGDPNGTFHINAESGVLSVQASLNFERCFSYKLKVHASTSAGASSDTVVYVYVIDENDNPPVFLQEKFHGQISESAHINSMVMGESNTPLVIRASDADRDSNSLLVFQILELEAMKVFKIDPSMGTLSVISEVDFEETPEFHFSIQVRDSGEPSLYAAEPARVTIRVLDFNDCSPIFSRPVYESSIIFPPVREMEVVRVTAQDADSAVSYSITEGNIHNAFLIHPSTGAISVNNVSEFKSFYQLLVKASDGLYKDLATVKVNVTNITAGGHLQFEQGLYAATSVENTMSVNMLVVLRASGSYLNEPLIYSVLNPMGRFSIVPTSGVLETTGVPFDREEQDVYDIVVEVRDMRSPPRRAITHVNVYIVDVNDNPPRFLNLPHSMMISEDTDPGDVIFQVMASDRDLGENGSVIYLLEEDFDLFRIDPYVGDVSLQRPIDFEAANKYTLTVLATDEGSPSLTTSAELSITVRNRTNPIFQTLLYPLKVPENISPFTTILHVQARNPEGYRLIYNLEEENASKNFHIDFKTGVLSVTDLLDYESQTMHLLTVRATDSVTGSFSEAAVEIEVEDVNDNAPVFSKLTDTVDIPEGLPIGTSVLQISATDRDSGRNRDLTFHILGMGENETDFFNIDPQSGLIVTTQVLDYEKTKHFQLKITAKDNGTNPLSSDAYVIVNVTDVNDNPPNFSKTHYQATLDEMAKCGHIVIKIQASDPDTKDLNNLQYKILSGNEGRYFAINESSGIISFSNVCKRNVDPYYNLTVAVSDGVFQNTAPVNIDMMNTNKHSPYFNKNIYEAELAENAEAGTRVIRLAAIDPDDGPYGSVDYTIINKLADEKFSIDKNGQIITSQPLDRENPSQRVIAIKVMAKDGGGKVAFCTVKIILTDENDNAPQFKATEYQVSIQSTVNKGSPVIQIVAYDADDGKNADVTYTVDEAEEVTEDIIEINPFTGIVSVKESLIGQENKIFNFKVKARDSGLPFFNSTVPVQVKVVPPEVPLPKFSEPLYTFSAAEDISMGTEIGTIKADSDMPVIYSLVNGNTVESNRDRVFALDKESGTLLVQKSIDHEKTKWYQIDVIAQGNHNGTDVASLVSVSIQVQDVNDNVPVFEANPYKAFLAENMPPGTTVIQVTANDPDQDTNGQVTYTLEAEPDDITDVFSIDSESGWITTLRETDCETTQHYSFTVVATDHGGEVKLSSSVLVEVTVTDENDNPPRFKEDVYHGSVMENTRPGDVIMSLTTVDMDVTKENRQITCYITDGDPLGQFSIVQEGEEWRLVLKESLDREAKDNYSLKIRVTDGRFEAPATVEVHVLDINDNSPLCEQLLYTEVVMENSPSSMFILKVSASDPDIGTNGLVSYTLHGPNADKFHLDQKTGELFTLAQLDREKVREYDLVVKVTDGGGRSCQADILLMIQDMNDNPPKFSNNHYEVTVFDNTTIRTPIAVIYAKDPDTGINSEVKYSLLEDNSGHFSLEEFSGILRLERSLAENTRSTFELKVKATDRGLPRQLYSVATVTVHVVDLSDYQPVFLSQEYSAQIPESTLVGTEVISVSALTRDGTETEPIVYSIVSGNEGGRFYLHPATGVLAVNGSLDFERCREYYLSLEGTRGKSTLSDITMVIINITDVNDNTPVFGQRDYSADVSEDLSPGDVVMQVTAIDLDGPLNNLIHYSISSGDPQGQFSIDPRSGEIIVRATLDREEITHYSLTVQAADEGDPPLSTAVQVTLTVSDVNDNPPVFSQIKHNLVLQEGEAIGSSILQLVVTDRDTPQNGPPFTFHIASGNEDRRFHVDQGGLLSISVPLKKKIKPQHLLKIQVTDSGHPPLSSICVVKINVTEQSKYPPSVMPLEVFITTTGDTFSNRVIGKLHASDQDLHDILNYNSDPSGGLSRFSVDLVDGKIWADEDLKPGLYSLNVSVSDGKFSVWAGVKVHVWKPTQQALDAGLTLQLAGLSPEEFLGDLWRGLQRSLSTALGITRQDLHLVSLQQQPNSLDLEVLLLWRPHGGTVEPLPTNRLAGIIADIEDSLGLSVLRVHHNGCLGTECPPRGCRNSVQMRGERLSHYATARAGFITPQHTWESVCPCNGRCTGSMSGFATEGQNFRLSLRIKTFQQQGVVMSTNATNWGSLKLMGGELRFMYLCGNTLPGSLRIHTAPVVSDGRWHHVLLEVNGTILRLTLDHIHSSQVVLSEPCHLMQPHGALILAGPPGPAHGLVGCLEAMELNGEPIRTEENKEWNGPGRRRVFGVYQCCVNQVRINSCDNNPCLNAGTCEEESNGGFRCSCPVPFYGPRCELDNNPCASQPCAHGGVCVPKSQGYICNCQLNMAGIRYSISHIAILLIPICASLMGVFFLVGVFVCVRKRYVQQKKKKPVCVQDSNGYFQPSLAKSMMADTPKVSPIEMNMLMGSGNDLDNIHSPFRSLRLHSQMDLGLGSQVSLRAGKQKPQGPVVCSVAPNLPPTPSSISDNESIRKHHWDQDYEVYPADPDYYGRPNPAVQEYPQVQEFPQFDIVEDTYGSVTASIDSRRNSRFGGFPFPLERSDRRAPLPPCYSNQNLDDFLGPDGLPLPSSQCPNEYTAISYYPTQHAQSMDNVSSGYRRLSMRLSVAMPSYAECNAPPPPPATQQARHAGRNSRCYNGSDMVESDYGSCEEVMF</sequence>
<dbReference type="GO" id="GO:0007156">
    <property type="term" value="P:homophilic cell adhesion via plasma membrane adhesion molecules"/>
    <property type="evidence" value="ECO:0007669"/>
    <property type="project" value="InterPro"/>
</dbReference>
<feature type="domain" description="Cadherin" evidence="19">
    <location>
        <begin position="1448"/>
        <end position="1553"/>
    </location>
</feature>
<evidence type="ECO:0000313" key="20">
    <source>
        <dbReference type="Ensembl" id="ENSOKIP00005052656.1"/>
    </source>
</evidence>
<dbReference type="InterPro" id="IPR013320">
    <property type="entry name" value="ConA-like_dom_sf"/>
</dbReference>
<dbReference type="FunFam" id="2.60.40.60:FF:000061">
    <property type="entry name" value="FAT atypical cadherin 3"/>
    <property type="match status" value="1"/>
</dbReference>
<dbReference type="CDD" id="cd00054">
    <property type="entry name" value="EGF_CA"/>
    <property type="match status" value="1"/>
</dbReference>
<dbReference type="InterPro" id="IPR020894">
    <property type="entry name" value="Cadherin_CS"/>
</dbReference>
<gene>
    <name evidence="20" type="primary">FAT2</name>
    <name evidence="20" type="synonym">LOC109885611</name>
</gene>
<dbReference type="FunFam" id="2.60.40.60:FF:000053">
    <property type="entry name" value="FAT atypical cadherin 3"/>
    <property type="match status" value="1"/>
</dbReference>
<feature type="domain" description="Cadherin" evidence="19">
    <location>
        <begin position="2171"/>
        <end position="2271"/>
    </location>
</feature>
<feature type="domain" description="Cadherin" evidence="19">
    <location>
        <begin position="3113"/>
        <end position="3217"/>
    </location>
</feature>
<feature type="domain" description="Cadherin" evidence="19">
    <location>
        <begin position="3427"/>
        <end position="3531"/>
    </location>
</feature>
<keyword evidence="5 16" id="KW-0732">Signal</keyword>
<dbReference type="InterPro" id="IPR039808">
    <property type="entry name" value="Cadherin"/>
</dbReference>
<protein>
    <submittedName>
        <fullName evidence="20">FAT atypical cadherin 2</fullName>
    </submittedName>
</protein>
<evidence type="ECO:0000256" key="12">
    <source>
        <dbReference type="ARBA" id="ARBA00023180"/>
    </source>
</evidence>
<keyword evidence="10 15" id="KW-0472">Membrane</keyword>
<feature type="domain" description="Cadherin" evidence="19">
    <location>
        <begin position="1149"/>
        <end position="1252"/>
    </location>
</feature>
<evidence type="ECO:0000256" key="15">
    <source>
        <dbReference type="SAM" id="Phobius"/>
    </source>
</evidence>
<comment type="caution">
    <text evidence="14">Lacks conserved residue(s) required for the propagation of feature annotation.</text>
</comment>
<dbReference type="PRINTS" id="PR00205">
    <property type="entry name" value="CADHERIN"/>
</dbReference>
<feature type="domain" description="Cadherin" evidence="19">
    <location>
        <begin position="1554"/>
        <end position="1658"/>
    </location>
</feature>
<feature type="chain" id="PRO_5034623760" evidence="16">
    <location>
        <begin position="23"/>
        <end position="4334"/>
    </location>
</feature>
<feature type="domain" description="Cadherin" evidence="19">
    <location>
        <begin position="472"/>
        <end position="577"/>
    </location>
</feature>
<proteinExistence type="predicted"/>
<evidence type="ECO:0000256" key="5">
    <source>
        <dbReference type="ARBA" id="ARBA00022729"/>
    </source>
</evidence>
<keyword evidence="6" id="KW-0677">Repeat</keyword>
<dbReference type="Pfam" id="PF00008">
    <property type="entry name" value="EGF"/>
    <property type="match status" value="2"/>
</dbReference>
<dbReference type="FunFam" id="2.60.40.60:FF:000066">
    <property type="entry name" value="FAT atypical cadherin 1"/>
    <property type="match status" value="1"/>
</dbReference>
<reference evidence="20" key="1">
    <citation type="submission" date="2025-08" db="UniProtKB">
        <authorList>
            <consortium name="Ensembl"/>
        </authorList>
    </citation>
    <scope>IDENTIFICATION</scope>
</reference>
<evidence type="ECO:0000256" key="14">
    <source>
        <dbReference type="PROSITE-ProRule" id="PRU00076"/>
    </source>
</evidence>
<dbReference type="SUPFAM" id="SSF49899">
    <property type="entry name" value="Concanavalin A-like lectins/glucanases"/>
    <property type="match status" value="1"/>
</dbReference>
<dbReference type="PROSITE" id="PS00022">
    <property type="entry name" value="EGF_1"/>
    <property type="match status" value="1"/>
</dbReference>
<evidence type="ECO:0000256" key="1">
    <source>
        <dbReference type="ARBA" id="ARBA00004162"/>
    </source>
</evidence>
<dbReference type="FunFam" id="2.60.40.60:FF:000084">
    <property type="entry name" value="FAT atypical cadherin 3"/>
    <property type="match status" value="1"/>
</dbReference>
<dbReference type="FunFam" id="2.60.40.60:FF:000033">
    <property type="entry name" value="FAT atypical cadherin 1"/>
    <property type="match status" value="2"/>
</dbReference>
<dbReference type="SMART" id="SM00282">
    <property type="entry name" value="LamG"/>
    <property type="match status" value="1"/>
</dbReference>
<dbReference type="SUPFAM" id="SSF57196">
    <property type="entry name" value="EGF/Laminin"/>
    <property type="match status" value="2"/>
</dbReference>
<dbReference type="SMART" id="SM00112">
    <property type="entry name" value="CA"/>
    <property type="match status" value="32"/>
</dbReference>
<evidence type="ECO:0000256" key="2">
    <source>
        <dbReference type="ARBA" id="ARBA00022475"/>
    </source>
</evidence>
<dbReference type="Gene3D" id="2.60.40.60">
    <property type="entry name" value="Cadherins"/>
    <property type="match status" value="32"/>
</dbReference>
<feature type="domain" description="Cadherin" evidence="19">
    <location>
        <begin position="3322"/>
        <end position="3426"/>
    </location>
</feature>
<dbReference type="GO" id="GO:0016477">
    <property type="term" value="P:cell migration"/>
    <property type="evidence" value="ECO:0007669"/>
    <property type="project" value="TreeGrafter"/>
</dbReference>
<dbReference type="Pfam" id="PF02210">
    <property type="entry name" value="Laminin_G_2"/>
    <property type="match status" value="1"/>
</dbReference>
<feature type="domain" description="Cadherin" evidence="19">
    <location>
        <begin position="596"/>
        <end position="689"/>
    </location>
</feature>
<dbReference type="Proteomes" id="UP000694557">
    <property type="component" value="Unassembled WGS sequence"/>
</dbReference>
<dbReference type="InterPro" id="IPR000742">
    <property type="entry name" value="EGF"/>
</dbReference>
<evidence type="ECO:0000259" key="18">
    <source>
        <dbReference type="PROSITE" id="PS50026"/>
    </source>
</evidence>
<feature type="domain" description="Cadherin" evidence="19">
    <location>
        <begin position="163"/>
        <end position="270"/>
    </location>
</feature>
<feature type="domain" description="Cadherin" evidence="19">
    <location>
        <begin position="1659"/>
        <end position="1756"/>
    </location>
</feature>
<dbReference type="GO" id="GO:0008013">
    <property type="term" value="F:beta-catenin binding"/>
    <property type="evidence" value="ECO:0007669"/>
    <property type="project" value="TreeGrafter"/>
</dbReference>
<dbReference type="FunFam" id="2.60.40.60:FF:000020">
    <property type="entry name" value="Dachsous cadherin-related 1b"/>
    <property type="match status" value="1"/>
</dbReference>
<dbReference type="InterPro" id="IPR001881">
    <property type="entry name" value="EGF-like_Ca-bd_dom"/>
</dbReference>
<dbReference type="FunFam" id="2.60.40.60:FF:000015">
    <property type="entry name" value="FAT atypical cadherin 1"/>
    <property type="match status" value="1"/>
</dbReference>
<feature type="domain" description="Cadherin" evidence="19">
    <location>
        <begin position="2481"/>
        <end position="2584"/>
    </location>
</feature>
<dbReference type="FunFam" id="2.60.40.60:FF:000041">
    <property type="entry name" value="FAT atypical cadherin 1"/>
    <property type="match status" value="1"/>
</dbReference>
<feature type="transmembrane region" description="Helical" evidence="15">
    <location>
        <begin position="4017"/>
        <end position="4041"/>
    </location>
</feature>
<dbReference type="PROSITE" id="PS00232">
    <property type="entry name" value="CADHERIN_1"/>
    <property type="match status" value="13"/>
</dbReference>
<dbReference type="FunFam" id="2.60.40.60:FF:000080">
    <property type="entry name" value="FAT atypical cadherin 1"/>
    <property type="match status" value="1"/>
</dbReference>
<feature type="domain" description="Cadherin" evidence="19">
    <location>
        <begin position="2379"/>
        <end position="2480"/>
    </location>
</feature>
<feature type="domain" description="Cadherin" evidence="19">
    <location>
        <begin position="2070"/>
        <end position="2170"/>
    </location>
</feature>
<dbReference type="FunFam" id="2.60.40.60:FF:000194">
    <property type="entry name" value="FAT atypical cadherin 2"/>
    <property type="match status" value="1"/>
</dbReference>
<dbReference type="PROSITE" id="PS50026">
    <property type="entry name" value="EGF_3"/>
    <property type="match status" value="2"/>
</dbReference>
<dbReference type="PANTHER" id="PTHR24027">
    <property type="entry name" value="CADHERIN-23"/>
    <property type="match status" value="1"/>
</dbReference>
<feature type="domain" description="Cadherin" evidence="19">
    <location>
        <begin position="1044"/>
        <end position="1148"/>
    </location>
</feature>
<feature type="domain" description="Cadherin" evidence="19">
    <location>
        <begin position="1266"/>
        <end position="1360"/>
    </location>
</feature>
<dbReference type="FunFam" id="2.60.40.60:FF:000037">
    <property type="entry name" value="FAT atypical cadherin 1"/>
    <property type="match status" value="1"/>
</dbReference>
<dbReference type="PROSITE" id="PS50268">
    <property type="entry name" value="CADHERIN_2"/>
    <property type="match status" value="32"/>
</dbReference>
<dbReference type="FunFam" id="2.60.40.60:FF:000211">
    <property type="entry name" value="Dachsous cadherin-related 2"/>
    <property type="match status" value="1"/>
</dbReference>
<dbReference type="GO" id="GO:0009653">
    <property type="term" value="P:anatomical structure morphogenesis"/>
    <property type="evidence" value="ECO:0007669"/>
    <property type="project" value="UniProtKB-ARBA"/>
</dbReference>
<dbReference type="PROSITE" id="PS50025">
    <property type="entry name" value="LAM_G_DOMAIN"/>
    <property type="match status" value="1"/>
</dbReference>
<accession>A0A8C7H491</accession>
<dbReference type="FunFam" id="2.60.40.60:FF:000032">
    <property type="entry name" value="FAT atypical cadherin 1"/>
    <property type="match status" value="1"/>
</dbReference>
<keyword evidence="2" id="KW-1003">Cell membrane</keyword>
<evidence type="ECO:0000256" key="3">
    <source>
        <dbReference type="ARBA" id="ARBA00022536"/>
    </source>
</evidence>
<keyword evidence="12" id="KW-0325">Glycoprotein</keyword>
<feature type="domain" description="Cadherin" evidence="19">
    <location>
        <begin position="1968"/>
        <end position="2069"/>
    </location>
</feature>
<dbReference type="Gene3D" id="2.10.25.10">
    <property type="entry name" value="Laminin"/>
    <property type="match status" value="2"/>
</dbReference>
<dbReference type="SMART" id="SM00179">
    <property type="entry name" value="EGF_CA"/>
    <property type="match status" value="2"/>
</dbReference>
<dbReference type="FunFam" id="2.60.40.60:FF:000059">
    <property type="entry name" value="FAT atypical cadherin 3"/>
    <property type="match status" value="1"/>
</dbReference>
<feature type="domain" description="Cadherin" evidence="19">
    <location>
        <begin position="2585"/>
        <end position="2691"/>
    </location>
</feature>
<keyword evidence="7 13" id="KW-0106">Calcium</keyword>
<dbReference type="SUPFAM" id="SSF49313">
    <property type="entry name" value="Cadherin-like"/>
    <property type="match status" value="33"/>
</dbReference>
<dbReference type="FunFam" id="2.60.40.60:FF:000071">
    <property type="entry name" value="FAT atypical cadherin 1"/>
    <property type="match status" value="1"/>
</dbReference>
<dbReference type="GO" id="GO:0016342">
    <property type="term" value="C:catenin complex"/>
    <property type="evidence" value="ECO:0007669"/>
    <property type="project" value="TreeGrafter"/>
</dbReference>
<feature type="domain" description="Cadherin" evidence="19">
    <location>
        <begin position="3011"/>
        <end position="3112"/>
    </location>
</feature>
<dbReference type="FunFam" id="2.60.40.60:FF:000026">
    <property type="entry name" value="FAT atypical cadherin 1"/>
    <property type="match status" value="2"/>
</dbReference>
<keyword evidence="21" id="KW-1185">Reference proteome</keyword>
<feature type="domain" description="Cadherin" evidence="19">
    <location>
        <begin position="2692"/>
        <end position="2797"/>
    </location>
</feature>
<feature type="domain" description="Cadherin" evidence="19">
    <location>
        <begin position="727"/>
        <end position="831"/>
    </location>
</feature>
<dbReference type="GeneTree" id="ENSGT00940000158507"/>
<dbReference type="GO" id="GO:0005509">
    <property type="term" value="F:calcium ion binding"/>
    <property type="evidence" value="ECO:0007669"/>
    <property type="project" value="UniProtKB-UniRule"/>
</dbReference>
<keyword evidence="3 14" id="KW-0245">EGF-like domain</keyword>
<dbReference type="FunFam" id="2.60.40.60:FF:000024">
    <property type="entry name" value="FAT atypical cadherin 3"/>
    <property type="match status" value="1"/>
</dbReference>
<comment type="subcellular location">
    <subcellularLocation>
        <location evidence="1">Cell membrane</location>
        <topology evidence="1">Single-pass membrane protein</topology>
    </subcellularLocation>
</comment>
<dbReference type="CDD" id="cd11304">
    <property type="entry name" value="Cadherin_repeat"/>
    <property type="match status" value="31"/>
</dbReference>
<dbReference type="InterPro" id="IPR015919">
    <property type="entry name" value="Cadherin-like_sf"/>
</dbReference>
<feature type="domain" description="Cadherin" evidence="19">
    <location>
        <begin position="376"/>
        <end position="471"/>
    </location>
</feature>
<reference evidence="20" key="2">
    <citation type="submission" date="2025-09" db="UniProtKB">
        <authorList>
            <consortium name="Ensembl"/>
        </authorList>
    </citation>
    <scope>IDENTIFICATION</scope>
</reference>
<keyword evidence="11 14" id="KW-1015">Disulfide bond</keyword>
<feature type="domain" description="Cadherin" evidence="19">
    <location>
        <begin position="937"/>
        <end position="1043"/>
    </location>
</feature>
<evidence type="ECO:0000256" key="11">
    <source>
        <dbReference type="ARBA" id="ARBA00023157"/>
    </source>
</evidence>
<dbReference type="PROSITE" id="PS01186">
    <property type="entry name" value="EGF_2"/>
    <property type="match status" value="1"/>
</dbReference>
<evidence type="ECO:0000259" key="19">
    <source>
        <dbReference type="PROSITE" id="PS50268"/>
    </source>
</evidence>
<dbReference type="CDD" id="cd00110">
    <property type="entry name" value="LamG"/>
    <property type="match status" value="1"/>
</dbReference>
<dbReference type="FunFam" id="2.60.40.60:FF:000064">
    <property type="entry name" value="FAT atypical cadherin 1"/>
    <property type="match status" value="1"/>
</dbReference>